<gene>
    <name evidence="1" type="ORF">Goari_009925</name>
</gene>
<organism evidence="1 2">
    <name type="scientific">Gossypium aridum</name>
    <name type="common">American cotton</name>
    <name type="synonym">Erioxylum aridum</name>
    <dbReference type="NCBI Taxonomy" id="34290"/>
    <lineage>
        <taxon>Eukaryota</taxon>
        <taxon>Viridiplantae</taxon>
        <taxon>Streptophyta</taxon>
        <taxon>Embryophyta</taxon>
        <taxon>Tracheophyta</taxon>
        <taxon>Spermatophyta</taxon>
        <taxon>Magnoliopsida</taxon>
        <taxon>eudicotyledons</taxon>
        <taxon>Gunneridae</taxon>
        <taxon>Pentapetalae</taxon>
        <taxon>rosids</taxon>
        <taxon>malvids</taxon>
        <taxon>Malvales</taxon>
        <taxon>Malvaceae</taxon>
        <taxon>Malvoideae</taxon>
        <taxon>Gossypium</taxon>
    </lineage>
</organism>
<name>A0A7J8XZY7_GOSAI</name>
<proteinExistence type="predicted"/>
<sequence>MAQEGSSRDEDGFWVEEASALVEAAAAED</sequence>
<evidence type="ECO:0000313" key="2">
    <source>
        <dbReference type="Proteomes" id="UP000593577"/>
    </source>
</evidence>
<comment type="caution">
    <text evidence="1">The sequence shown here is derived from an EMBL/GenBank/DDBJ whole genome shotgun (WGS) entry which is preliminary data.</text>
</comment>
<protein>
    <submittedName>
        <fullName evidence="1">Uncharacterized protein</fullName>
    </submittedName>
</protein>
<keyword evidence="2" id="KW-1185">Reference proteome</keyword>
<accession>A0A7J8XZY7</accession>
<dbReference type="EMBL" id="JABFAA010000009">
    <property type="protein sequence ID" value="MBA0692354.1"/>
    <property type="molecule type" value="Genomic_DNA"/>
</dbReference>
<evidence type="ECO:0000313" key="1">
    <source>
        <dbReference type="EMBL" id="MBA0692354.1"/>
    </source>
</evidence>
<dbReference type="AlphaFoldDB" id="A0A7J8XZY7"/>
<reference evidence="1 2" key="1">
    <citation type="journal article" date="2019" name="Genome Biol. Evol.">
        <title>Insights into the evolution of the New World diploid cottons (Gossypium, subgenus Houzingenia) based on genome sequencing.</title>
        <authorList>
            <person name="Grover C.E."/>
            <person name="Arick M.A. 2nd"/>
            <person name="Thrash A."/>
            <person name="Conover J.L."/>
            <person name="Sanders W.S."/>
            <person name="Peterson D.G."/>
            <person name="Frelichowski J.E."/>
            <person name="Scheffler J.A."/>
            <person name="Scheffler B.E."/>
            <person name="Wendel J.F."/>
        </authorList>
    </citation>
    <scope>NUCLEOTIDE SEQUENCE [LARGE SCALE GENOMIC DNA]</scope>
    <source>
        <strain evidence="1">185</strain>
        <tissue evidence="1">Leaf</tissue>
    </source>
</reference>
<dbReference type="Proteomes" id="UP000593577">
    <property type="component" value="Unassembled WGS sequence"/>
</dbReference>
<feature type="non-terminal residue" evidence="1">
    <location>
        <position position="29"/>
    </location>
</feature>